<gene>
    <name evidence="14" type="ORF">ENL21_00085</name>
</gene>
<comment type="similarity">
    <text evidence="2">Belongs to the NapC/NirT/NrfH family.</text>
</comment>
<evidence type="ECO:0000256" key="7">
    <source>
        <dbReference type="ARBA" id="ARBA00022723"/>
    </source>
</evidence>
<evidence type="ECO:0000256" key="4">
    <source>
        <dbReference type="ARBA" id="ARBA00022475"/>
    </source>
</evidence>
<evidence type="ECO:0000256" key="5">
    <source>
        <dbReference type="ARBA" id="ARBA00022617"/>
    </source>
</evidence>
<keyword evidence="7" id="KW-0479">Metal-binding</keyword>
<evidence type="ECO:0000256" key="8">
    <source>
        <dbReference type="ARBA" id="ARBA00022982"/>
    </source>
</evidence>
<dbReference type="GO" id="GO:0009061">
    <property type="term" value="P:anaerobic respiration"/>
    <property type="evidence" value="ECO:0007669"/>
    <property type="project" value="TreeGrafter"/>
</dbReference>
<keyword evidence="4" id="KW-1003">Cell membrane</keyword>
<keyword evidence="11 12" id="KW-0472">Membrane</keyword>
<keyword evidence="3" id="KW-0813">Transport</keyword>
<sequence length="499" mass="57134">MKLEVPQSAKNWLSLTGAMIAFVALFLIIFLLIISWLTGAGGTYLGLITFILLPGLLVLGLILIPVGMFLSHKKKLVVEKKWPVIDLNQKPQRNALMIFVWGTAIFILLTAVGSYEAFRLTESVVFCGELCHEVMRPEYTAYQHSPHARVACVECHVGEGADWYVRSKLSGLYQVYSVTFNKYPRPIPTPIHNLRPARETCERCHWPQKFYEHKLRTEYHYLPDEENTKWTIQLTMKIGPEHSALGLQEGIHWHINPDVRVEYIATDSARQTIPWVRYRNLKTGESVVYQDPEEPIEGDLSNYEIRTMDCMDCHNRPSHQYNPPALFINEGMTAGDIPVRLPEIKAQAIEVCDQAKDLSDTPTAFAFIDSVITTYYQENYQEIYESDSLLVKQAVQGIQKYFSRNNFPEMRVNWSHYPNNIGHLEFNGCFRCHNDQHASENGQVISKNCEQCHVINAQGPEDDFEAAKIGQSIEFRHPEDIGEDWKELLCTECHTGLAP</sequence>
<evidence type="ECO:0000256" key="11">
    <source>
        <dbReference type="ARBA" id="ARBA00023136"/>
    </source>
</evidence>
<keyword evidence="6 12" id="KW-0812">Transmembrane</keyword>
<dbReference type="InterPro" id="IPR036280">
    <property type="entry name" value="Multihaem_cyt_sf"/>
</dbReference>
<protein>
    <submittedName>
        <fullName evidence="14">Cytochrome C</fullName>
    </submittedName>
</protein>
<dbReference type="Pfam" id="PF03264">
    <property type="entry name" value="Cytochrom_NNT"/>
    <property type="match status" value="1"/>
</dbReference>
<dbReference type="Gene3D" id="1.10.3820.10">
    <property type="entry name" value="Di-heme elbow motif domain"/>
    <property type="match status" value="1"/>
</dbReference>
<evidence type="ECO:0000259" key="13">
    <source>
        <dbReference type="Pfam" id="PF03264"/>
    </source>
</evidence>
<comment type="subcellular location">
    <subcellularLocation>
        <location evidence="1">Cell membrane</location>
    </subcellularLocation>
</comment>
<evidence type="ECO:0000313" key="14">
    <source>
        <dbReference type="EMBL" id="HHE54152.1"/>
    </source>
</evidence>
<evidence type="ECO:0000256" key="12">
    <source>
        <dbReference type="SAM" id="Phobius"/>
    </source>
</evidence>
<dbReference type="PANTHER" id="PTHR30333">
    <property type="entry name" value="CYTOCHROME C-TYPE PROTEIN"/>
    <property type="match status" value="1"/>
</dbReference>
<dbReference type="GO" id="GO:0046872">
    <property type="term" value="F:metal ion binding"/>
    <property type="evidence" value="ECO:0007669"/>
    <property type="project" value="UniProtKB-KW"/>
</dbReference>
<comment type="caution">
    <text evidence="14">The sequence shown here is derived from an EMBL/GenBank/DDBJ whole genome shotgun (WGS) entry which is preliminary data.</text>
</comment>
<accession>A0A7V5H1Y0</accession>
<feature type="domain" description="NapC/NirT cytochrome c N-terminal" evidence="13">
    <location>
        <begin position="95"/>
        <end position="183"/>
    </location>
</feature>
<dbReference type="Proteomes" id="UP000886111">
    <property type="component" value="Unassembled WGS sequence"/>
</dbReference>
<name>A0A7V5H1Y0_CALAY</name>
<evidence type="ECO:0000256" key="2">
    <source>
        <dbReference type="ARBA" id="ARBA00007395"/>
    </source>
</evidence>
<keyword evidence="9 12" id="KW-1133">Transmembrane helix</keyword>
<dbReference type="GO" id="GO:0005886">
    <property type="term" value="C:plasma membrane"/>
    <property type="evidence" value="ECO:0007669"/>
    <property type="project" value="UniProtKB-SubCell"/>
</dbReference>
<dbReference type="InterPro" id="IPR038266">
    <property type="entry name" value="NapC/NirT_cytc_sf"/>
</dbReference>
<evidence type="ECO:0000256" key="9">
    <source>
        <dbReference type="ARBA" id="ARBA00022989"/>
    </source>
</evidence>
<keyword evidence="5" id="KW-0349">Heme</keyword>
<evidence type="ECO:0000256" key="10">
    <source>
        <dbReference type="ARBA" id="ARBA00023004"/>
    </source>
</evidence>
<proteinExistence type="inferred from homology"/>
<dbReference type="AlphaFoldDB" id="A0A7V5H1Y0"/>
<keyword evidence="8" id="KW-0249">Electron transport</keyword>
<evidence type="ECO:0000256" key="6">
    <source>
        <dbReference type="ARBA" id="ARBA00022692"/>
    </source>
</evidence>
<dbReference type="GO" id="GO:0009055">
    <property type="term" value="F:electron transfer activity"/>
    <property type="evidence" value="ECO:0007669"/>
    <property type="project" value="TreeGrafter"/>
</dbReference>
<organism evidence="14">
    <name type="scientific">Caldithrix abyssi</name>
    <dbReference type="NCBI Taxonomy" id="187145"/>
    <lineage>
        <taxon>Bacteria</taxon>
        <taxon>Pseudomonadati</taxon>
        <taxon>Calditrichota</taxon>
        <taxon>Calditrichia</taxon>
        <taxon>Calditrichales</taxon>
        <taxon>Calditrichaceae</taxon>
        <taxon>Caldithrix</taxon>
    </lineage>
</organism>
<dbReference type="SUPFAM" id="SSF48695">
    <property type="entry name" value="Multiheme cytochromes"/>
    <property type="match status" value="1"/>
</dbReference>
<evidence type="ECO:0000256" key="1">
    <source>
        <dbReference type="ARBA" id="ARBA00004236"/>
    </source>
</evidence>
<evidence type="ECO:0000256" key="3">
    <source>
        <dbReference type="ARBA" id="ARBA00022448"/>
    </source>
</evidence>
<dbReference type="InterPro" id="IPR005126">
    <property type="entry name" value="NapC/NirT_cyt_c_N"/>
</dbReference>
<keyword evidence="10" id="KW-0408">Iron</keyword>
<feature type="transmembrane region" description="Helical" evidence="12">
    <location>
        <begin position="95"/>
        <end position="115"/>
    </location>
</feature>
<dbReference type="PANTHER" id="PTHR30333:SF1">
    <property type="entry name" value="CYTOCHROME C-TYPE PROTEIN NAPC"/>
    <property type="match status" value="1"/>
</dbReference>
<feature type="transmembrane region" description="Helical" evidence="12">
    <location>
        <begin position="44"/>
        <end position="70"/>
    </location>
</feature>
<dbReference type="EMBL" id="DRTD01000005">
    <property type="protein sequence ID" value="HHE54152.1"/>
    <property type="molecule type" value="Genomic_DNA"/>
</dbReference>
<dbReference type="InterPro" id="IPR051174">
    <property type="entry name" value="Cytochrome_c-type_ET"/>
</dbReference>
<feature type="transmembrane region" description="Helical" evidence="12">
    <location>
        <begin position="12"/>
        <end position="38"/>
    </location>
</feature>
<reference evidence="14" key="1">
    <citation type="journal article" date="2020" name="mSystems">
        <title>Genome- and Community-Level Interaction Insights into Carbon Utilization and Element Cycling Functions of Hydrothermarchaeota in Hydrothermal Sediment.</title>
        <authorList>
            <person name="Zhou Z."/>
            <person name="Liu Y."/>
            <person name="Xu W."/>
            <person name="Pan J."/>
            <person name="Luo Z.H."/>
            <person name="Li M."/>
        </authorList>
    </citation>
    <scope>NUCLEOTIDE SEQUENCE [LARGE SCALE GENOMIC DNA]</scope>
    <source>
        <strain evidence="14">HyVt-76</strain>
    </source>
</reference>